<evidence type="ECO:0000256" key="5">
    <source>
        <dbReference type="ARBA" id="ARBA00004777"/>
    </source>
</evidence>
<keyword evidence="9 12" id="KW-0808">Transferase</keyword>
<evidence type="ECO:0000256" key="1">
    <source>
        <dbReference type="ARBA" id="ARBA00001528"/>
    </source>
</evidence>
<evidence type="ECO:0000256" key="7">
    <source>
        <dbReference type="ARBA" id="ARBA00022490"/>
    </source>
</evidence>
<evidence type="ECO:0000256" key="8">
    <source>
        <dbReference type="ARBA" id="ARBA00022563"/>
    </source>
</evidence>
<dbReference type="GO" id="GO:0005739">
    <property type="term" value="C:mitochondrion"/>
    <property type="evidence" value="ECO:0007669"/>
    <property type="project" value="TreeGrafter"/>
</dbReference>
<evidence type="ECO:0000256" key="12">
    <source>
        <dbReference type="RuleBase" id="RU000585"/>
    </source>
</evidence>
<dbReference type="CDD" id="cd00378">
    <property type="entry name" value="SHMT"/>
    <property type="match status" value="1"/>
</dbReference>
<keyword evidence="8 12" id="KW-0554">One-carbon metabolism</keyword>
<protein>
    <recommendedName>
        <fullName evidence="12">Serine hydroxymethyltransferase</fullName>
        <ecNumber evidence="12">2.1.2.1</ecNumber>
    </recommendedName>
</protein>
<comment type="catalytic activity">
    <reaction evidence="1 12">
        <text>(6R)-5,10-methylene-5,6,7,8-tetrahydrofolate + glycine + H2O = (6S)-5,6,7,8-tetrahydrofolate + L-serine</text>
        <dbReference type="Rhea" id="RHEA:15481"/>
        <dbReference type="ChEBI" id="CHEBI:15377"/>
        <dbReference type="ChEBI" id="CHEBI:15636"/>
        <dbReference type="ChEBI" id="CHEBI:33384"/>
        <dbReference type="ChEBI" id="CHEBI:57305"/>
        <dbReference type="ChEBI" id="CHEBI:57453"/>
        <dbReference type="EC" id="2.1.2.1"/>
    </reaction>
</comment>
<evidence type="ECO:0000313" key="15">
    <source>
        <dbReference type="Proteomes" id="UP000694701"/>
    </source>
</evidence>
<organism evidence="14 15">
    <name type="scientific">Cyprinus carpio</name>
    <name type="common">Common carp</name>
    <dbReference type="NCBI Taxonomy" id="7962"/>
    <lineage>
        <taxon>Eukaryota</taxon>
        <taxon>Metazoa</taxon>
        <taxon>Chordata</taxon>
        <taxon>Craniata</taxon>
        <taxon>Vertebrata</taxon>
        <taxon>Euteleostomi</taxon>
        <taxon>Actinopterygii</taxon>
        <taxon>Neopterygii</taxon>
        <taxon>Teleostei</taxon>
        <taxon>Ostariophysi</taxon>
        <taxon>Cypriniformes</taxon>
        <taxon>Cyprinidae</taxon>
        <taxon>Cyprininae</taxon>
        <taxon>Cyprinus</taxon>
    </lineage>
</organism>
<dbReference type="InterPro" id="IPR015421">
    <property type="entry name" value="PyrdxlP-dep_Trfase_major"/>
</dbReference>
<dbReference type="GO" id="GO:0035999">
    <property type="term" value="P:tetrahydrofolate interconversion"/>
    <property type="evidence" value="ECO:0007669"/>
    <property type="project" value="UniProtKB-UniPathway"/>
</dbReference>
<dbReference type="Proteomes" id="UP000694701">
    <property type="component" value="Unplaced"/>
</dbReference>
<dbReference type="InterPro" id="IPR049943">
    <property type="entry name" value="Ser_HO-MeTrfase-like"/>
</dbReference>
<keyword evidence="10 11" id="KW-0663">Pyridoxal phosphate</keyword>
<dbReference type="UniPathway" id="UPA00193"/>
<dbReference type="GO" id="GO:0030170">
    <property type="term" value="F:pyridoxal phosphate binding"/>
    <property type="evidence" value="ECO:0007669"/>
    <property type="project" value="InterPro"/>
</dbReference>
<evidence type="ECO:0000256" key="4">
    <source>
        <dbReference type="ARBA" id="ARBA00004496"/>
    </source>
</evidence>
<evidence type="ECO:0000313" key="14">
    <source>
        <dbReference type="Ensembl" id="ENSCCRP00020068014.1"/>
    </source>
</evidence>
<dbReference type="PANTHER" id="PTHR11680:SF59">
    <property type="entry name" value="SERINE HYDROXYMETHYLTRANSFERASE, CYTOSOLIC"/>
    <property type="match status" value="1"/>
</dbReference>
<dbReference type="PROSITE" id="PS00096">
    <property type="entry name" value="SHMT"/>
    <property type="match status" value="1"/>
</dbReference>
<dbReference type="Gene3D" id="3.90.1150.10">
    <property type="entry name" value="Aspartate Aminotransferase, domain 1"/>
    <property type="match status" value="2"/>
</dbReference>
<dbReference type="PIRSF" id="PIRSF000412">
    <property type="entry name" value="SHMT"/>
    <property type="match status" value="1"/>
</dbReference>
<keyword evidence="7" id="KW-0963">Cytoplasm</keyword>
<dbReference type="SUPFAM" id="SSF53383">
    <property type="entry name" value="PLP-dependent transferases"/>
    <property type="match status" value="1"/>
</dbReference>
<proteinExistence type="inferred from homology"/>
<comment type="cofactor">
    <cofactor evidence="2 11 12">
        <name>pyridoxal 5'-phosphate</name>
        <dbReference type="ChEBI" id="CHEBI:597326"/>
    </cofactor>
</comment>
<evidence type="ECO:0000256" key="11">
    <source>
        <dbReference type="PIRSR" id="PIRSR000412-50"/>
    </source>
</evidence>
<comment type="function">
    <text evidence="3 12">Interconversion of serine and glycine.</text>
</comment>
<feature type="modified residue" description="N6-(pyridoxal phosphate)lysine" evidence="11">
    <location>
        <position position="254"/>
    </location>
</feature>
<evidence type="ECO:0000256" key="10">
    <source>
        <dbReference type="ARBA" id="ARBA00022898"/>
    </source>
</evidence>
<name>A0A8C2GBU1_CYPCA</name>
<dbReference type="InterPro" id="IPR039429">
    <property type="entry name" value="SHMT-like_dom"/>
</dbReference>
<dbReference type="GO" id="GO:0019264">
    <property type="term" value="P:glycine biosynthetic process from serine"/>
    <property type="evidence" value="ECO:0007669"/>
    <property type="project" value="InterPro"/>
</dbReference>
<evidence type="ECO:0000256" key="6">
    <source>
        <dbReference type="ARBA" id="ARBA00006376"/>
    </source>
</evidence>
<comment type="similarity">
    <text evidence="6 12">Belongs to the SHMT family.</text>
</comment>
<comment type="pathway">
    <text evidence="5 12">One-carbon metabolism; tetrahydrofolate interconversion.</text>
</comment>
<dbReference type="Ensembl" id="ENSCCRT00020074794.1">
    <property type="protein sequence ID" value="ENSCCRP00020068014.1"/>
    <property type="gene ID" value="ENSCCRG00020031883.1"/>
</dbReference>
<dbReference type="InterPro" id="IPR015422">
    <property type="entry name" value="PyrdxlP-dep_Trfase_small"/>
</dbReference>
<comment type="subcellular location">
    <subcellularLocation>
        <location evidence="4">Cytoplasm</location>
    </subcellularLocation>
</comment>
<feature type="domain" description="Serine hydroxymethyltransferase-like" evidence="13">
    <location>
        <begin position="23"/>
        <end position="270"/>
    </location>
</feature>
<accession>A0A8C2GBU1</accession>
<evidence type="ECO:0000259" key="13">
    <source>
        <dbReference type="Pfam" id="PF00464"/>
    </source>
</evidence>
<dbReference type="Pfam" id="PF00464">
    <property type="entry name" value="SHMT"/>
    <property type="match status" value="1"/>
</dbReference>
<sequence>MAQINSHNNKTWDSHNKMMLEPLSTNDPEVFNIIKKEKKRQTYGLELIASENFTSRAVLEALGSCMNNKYSEGYPGQRYYGGTEHVDELERLCQERALKVYGLDPEKWGVNVQPYSGSPANFAIYTAIVEPHGRIMGLDLPDGGHLTHGFMTDKKKISATSIFFESMPYKVNPETGYIDYDRLEENARLFHPRLIIAGTSCYSRNLDYSRLRKIADENGAYLLADMAHISGLVAAGVVPSPFEYSDVVSTTTHKTLRGCRAGVIFFRKGVAVALKQALTSEFKTYQLQVLANCRALAATLMEKGYKVVTGGSDNHLILVDLRSNGTDGGRAEKVLEACAIACNKNTCPGDKSALRPSGLRLGSPALTSRGLLEDDFRKVAEFIHQGIELTLDIQRNMNPKATLKEFKDELARNEKYQLKRNEIRKEVEDFAGKFPMPGLPEL</sequence>
<dbReference type="GO" id="GO:0004372">
    <property type="term" value="F:glycine hydroxymethyltransferase activity"/>
    <property type="evidence" value="ECO:0007669"/>
    <property type="project" value="UniProtKB-EC"/>
</dbReference>
<dbReference type="InterPro" id="IPR015424">
    <property type="entry name" value="PyrdxlP-dep_Trfase"/>
</dbReference>
<evidence type="ECO:0000256" key="2">
    <source>
        <dbReference type="ARBA" id="ARBA00001933"/>
    </source>
</evidence>
<dbReference type="InterPro" id="IPR019798">
    <property type="entry name" value="Ser_HO-MeTrfase_PLP_BS"/>
</dbReference>
<dbReference type="GO" id="GO:0005634">
    <property type="term" value="C:nucleus"/>
    <property type="evidence" value="ECO:0007669"/>
    <property type="project" value="TreeGrafter"/>
</dbReference>
<dbReference type="Gene3D" id="3.40.640.10">
    <property type="entry name" value="Type I PLP-dependent aspartate aminotransferase-like (Major domain)"/>
    <property type="match status" value="1"/>
</dbReference>
<evidence type="ECO:0000256" key="9">
    <source>
        <dbReference type="ARBA" id="ARBA00022679"/>
    </source>
</evidence>
<dbReference type="FunFam" id="3.40.640.10:FF:000097">
    <property type="entry name" value="Serine hydroxymethyltransferase"/>
    <property type="match status" value="1"/>
</dbReference>
<evidence type="ECO:0000256" key="3">
    <source>
        <dbReference type="ARBA" id="ARBA00002224"/>
    </source>
</evidence>
<reference evidence="14" key="1">
    <citation type="submission" date="2025-08" db="UniProtKB">
        <authorList>
            <consortium name="Ensembl"/>
        </authorList>
    </citation>
    <scope>IDENTIFICATION</scope>
</reference>
<dbReference type="AlphaFoldDB" id="A0A8C2GBU1"/>
<dbReference type="FunFam" id="3.90.1150.10:FF:000005">
    <property type="entry name" value="Serine hydroxymethyltransferase"/>
    <property type="match status" value="1"/>
</dbReference>
<dbReference type="HAMAP" id="MF_00051">
    <property type="entry name" value="SHMT"/>
    <property type="match status" value="1"/>
</dbReference>
<dbReference type="EC" id="2.1.2.1" evidence="12"/>
<dbReference type="InterPro" id="IPR001085">
    <property type="entry name" value="Ser_HO-MeTrfase"/>
</dbReference>
<dbReference type="PANTHER" id="PTHR11680">
    <property type="entry name" value="SERINE HYDROXYMETHYLTRANSFERASE"/>
    <property type="match status" value="1"/>
</dbReference>